<evidence type="ECO:0000313" key="3">
    <source>
        <dbReference type="Proteomes" id="UP001596099"/>
    </source>
</evidence>
<dbReference type="RefSeq" id="WP_247414387.1">
    <property type="nucleotide sequence ID" value="NZ_JALLGW010000001.1"/>
</dbReference>
<comment type="caution">
    <text evidence="2">The sequence shown here is derived from an EMBL/GenBank/DDBJ whole genome shotgun (WGS) entry which is preliminary data.</text>
</comment>
<evidence type="ECO:0000313" key="2">
    <source>
        <dbReference type="EMBL" id="MFC5971493.1"/>
    </source>
</evidence>
<gene>
    <name evidence="2" type="ORF">ACFPYI_09140</name>
</gene>
<dbReference type="EMBL" id="JBHSQH010000001">
    <property type="protein sequence ID" value="MFC5971493.1"/>
    <property type="molecule type" value="Genomic_DNA"/>
</dbReference>
<protein>
    <submittedName>
        <fullName evidence="2">Uncharacterized protein</fullName>
    </submittedName>
</protein>
<accession>A0ABD5RLQ0</accession>
<feature type="region of interest" description="Disordered" evidence="1">
    <location>
        <begin position="166"/>
        <end position="199"/>
    </location>
</feature>
<feature type="region of interest" description="Disordered" evidence="1">
    <location>
        <begin position="1"/>
        <end position="32"/>
    </location>
</feature>
<sequence length="199" mass="21236">MGERGPNPDDLPNLDAVNIDASKPTEEYTPTERRADILARLREAGCPANLPSQRDLGEQYGMSQSVISRDVALCVDYLAENLSTGHVATTKLAYDRALAGALDDEEWEAASRIAERRSNWIEARTLLRDLDAKLDSLAEHLDAGDADLSGTTGTLALPELVTVDGDDGPLVAELSSDESSATEHDGPAEAEQASEGESS</sequence>
<organism evidence="2 3">
    <name type="scientific">Halomarina salina</name>
    <dbReference type="NCBI Taxonomy" id="1872699"/>
    <lineage>
        <taxon>Archaea</taxon>
        <taxon>Methanobacteriati</taxon>
        <taxon>Methanobacteriota</taxon>
        <taxon>Stenosarchaea group</taxon>
        <taxon>Halobacteria</taxon>
        <taxon>Halobacteriales</taxon>
        <taxon>Natronomonadaceae</taxon>
        <taxon>Halomarina</taxon>
    </lineage>
</organism>
<dbReference type="Proteomes" id="UP001596099">
    <property type="component" value="Unassembled WGS sequence"/>
</dbReference>
<evidence type="ECO:0000256" key="1">
    <source>
        <dbReference type="SAM" id="MobiDB-lite"/>
    </source>
</evidence>
<dbReference type="AlphaFoldDB" id="A0ABD5RLQ0"/>
<reference evidence="2 3" key="1">
    <citation type="journal article" date="2019" name="Int. J. Syst. Evol. Microbiol.">
        <title>The Global Catalogue of Microorganisms (GCM) 10K type strain sequencing project: providing services to taxonomists for standard genome sequencing and annotation.</title>
        <authorList>
            <consortium name="The Broad Institute Genomics Platform"/>
            <consortium name="The Broad Institute Genome Sequencing Center for Infectious Disease"/>
            <person name="Wu L."/>
            <person name="Ma J."/>
        </authorList>
    </citation>
    <scope>NUCLEOTIDE SEQUENCE [LARGE SCALE GENOMIC DNA]</scope>
    <source>
        <strain evidence="2 3">CGMCC 1.12543</strain>
    </source>
</reference>
<name>A0ABD5RLQ0_9EURY</name>
<keyword evidence="3" id="KW-1185">Reference proteome</keyword>
<proteinExistence type="predicted"/>
<feature type="compositionally biased region" description="Basic and acidic residues" evidence="1">
    <location>
        <begin position="23"/>
        <end position="32"/>
    </location>
</feature>